<dbReference type="AlphaFoldDB" id="A0A4P7N396"/>
<name>A0A4P7N396_PYROR</name>
<evidence type="ECO:0000256" key="2">
    <source>
        <dbReference type="SAM" id="Phobius"/>
    </source>
</evidence>
<evidence type="ECO:0000256" key="1">
    <source>
        <dbReference type="SAM" id="MobiDB-lite"/>
    </source>
</evidence>
<keyword evidence="2" id="KW-0812">Transmembrane</keyword>
<proteinExistence type="predicted"/>
<keyword evidence="2" id="KW-1133">Transmembrane helix</keyword>
<dbReference type="EMBL" id="CP034205">
    <property type="protein sequence ID" value="QBZ56938.1"/>
    <property type="molecule type" value="Genomic_DNA"/>
</dbReference>
<keyword evidence="2" id="KW-0472">Membrane</keyword>
<feature type="transmembrane region" description="Helical" evidence="2">
    <location>
        <begin position="31"/>
        <end position="54"/>
    </location>
</feature>
<reference evidence="3 4" key="1">
    <citation type="journal article" date="2019" name="Mol. Biol. Evol.">
        <title>Blast fungal genomes show frequent chromosomal changes, gene gains and losses, and effector gene turnover.</title>
        <authorList>
            <person name="Gomez Luciano L.B."/>
            <person name="Jason Tsai I."/>
            <person name="Chuma I."/>
            <person name="Tosa Y."/>
            <person name="Chen Y.H."/>
            <person name="Li J.Y."/>
            <person name="Li M.Y."/>
            <person name="Jade Lu M.Y."/>
            <person name="Nakayashiki H."/>
            <person name="Li W.H."/>
        </authorList>
    </citation>
    <scope>NUCLEOTIDE SEQUENCE [LARGE SCALE GENOMIC DNA]</scope>
    <source>
        <strain evidence="3">MZ5-1-6</strain>
    </source>
</reference>
<evidence type="ECO:0000313" key="3">
    <source>
        <dbReference type="EMBL" id="QBZ56938.1"/>
    </source>
</evidence>
<evidence type="ECO:0000313" key="4">
    <source>
        <dbReference type="Proteomes" id="UP000294847"/>
    </source>
</evidence>
<feature type="compositionally biased region" description="Basic and acidic residues" evidence="1">
    <location>
        <begin position="183"/>
        <end position="197"/>
    </location>
</feature>
<feature type="compositionally biased region" description="Low complexity" evidence="1">
    <location>
        <begin position="150"/>
        <end position="160"/>
    </location>
</feature>
<feature type="compositionally biased region" description="Basic and acidic residues" evidence="1">
    <location>
        <begin position="121"/>
        <end position="134"/>
    </location>
</feature>
<sequence>MRLVCDFKMVTTPQRLVPRIDTSSSSREAPYIALIIPAIVFILLGLCIALRSIVKRRVAKHGERSLEFWPWSWLSACVGGTRVPRAHSWEVSVSSPTGLPREMRQAAAPPPPPAPSQQKKPGHEERSKTTRKMWETVGADHYQPKHKASNRSSNSSSRSSIVTGDSDVAPQQGPSTSTIAKPEPARIKGDASSERSSRGSLDQDDDISSARTKKYGRQLAGPPVLQLPAEFGRSGSSWEIDTKKLVRKLQLPSF</sequence>
<accession>A0A4P7N396</accession>
<dbReference type="Proteomes" id="UP000294847">
    <property type="component" value="Chromosome 2"/>
</dbReference>
<protein>
    <submittedName>
        <fullName evidence="3">Uncharacterized protein</fullName>
    </submittedName>
</protein>
<gene>
    <name evidence="3" type="ORF">PoMZ_01856</name>
</gene>
<organism evidence="3 4">
    <name type="scientific">Pyricularia oryzae</name>
    <name type="common">Rice blast fungus</name>
    <name type="synonym">Magnaporthe oryzae</name>
    <dbReference type="NCBI Taxonomy" id="318829"/>
    <lineage>
        <taxon>Eukaryota</taxon>
        <taxon>Fungi</taxon>
        <taxon>Dikarya</taxon>
        <taxon>Ascomycota</taxon>
        <taxon>Pezizomycotina</taxon>
        <taxon>Sordariomycetes</taxon>
        <taxon>Sordariomycetidae</taxon>
        <taxon>Magnaporthales</taxon>
        <taxon>Pyriculariaceae</taxon>
        <taxon>Pyricularia</taxon>
    </lineage>
</organism>
<feature type="region of interest" description="Disordered" evidence="1">
    <location>
        <begin position="92"/>
        <end position="221"/>
    </location>
</feature>